<proteinExistence type="predicted"/>
<dbReference type="InterPro" id="IPR028204">
    <property type="entry name" value="Tricorn_C1"/>
</dbReference>
<keyword evidence="2" id="KW-0378">Hydrolase</keyword>
<dbReference type="PANTHER" id="PTHR11261">
    <property type="entry name" value="INTERPHOTORECEPTOR RETINOID-BINDING PROTEIN"/>
    <property type="match status" value="1"/>
</dbReference>
<dbReference type="PANTHER" id="PTHR11261:SF3">
    <property type="entry name" value="RETINOL-BINDING PROTEIN 3"/>
    <property type="match status" value="1"/>
</dbReference>
<dbReference type="Proteomes" id="UP000182360">
    <property type="component" value="Unassembled WGS sequence"/>
</dbReference>
<organism evidence="2 3">
    <name type="scientific">Treponema bryantii</name>
    <dbReference type="NCBI Taxonomy" id="163"/>
    <lineage>
        <taxon>Bacteria</taxon>
        <taxon>Pseudomonadati</taxon>
        <taxon>Spirochaetota</taxon>
        <taxon>Spirochaetia</taxon>
        <taxon>Spirochaetales</taxon>
        <taxon>Treponemataceae</taxon>
        <taxon>Treponema</taxon>
    </lineage>
</organism>
<name>A0A1H9H4R4_9SPIR</name>
<evidence type="ECO:0000313" key="2">
    <source>
        <dbReference type="EMBL" id="SEQ57312.1"/>
    </source>
</evidence>
<protein>
    <submittedName>
        <fullName evidence="2">Tricorn protease C1 domain-containing protein</fullName>
    </submittedName>
</protein>
<keyword evidence="2" id="KW-0645">Protease</keyword>
<reference evidence="2 3" key="1">
    <citation type="submission" date="2016-10" db="EMBL/GenBank/DDBJ databases">
        <authorList>
            <person name="de Groot N.N."/>
        </authorList>
    </citation>
    <scope>NUCLEOTIDE SEQUENCE [LARGE SCALE GENOMIC DNA]</scope>
    <source>
        <strain evidence="2 3">B25</strain>
    </source>
</reference>
<dbReference type="Pfam" id="PF03572">
    <property type="entry name" value="Peptidase_S41"/>
    <property type="match status" value="1"/>
</dbReference>
<gene>
    <name evidence="2" type="ORF">SAMN04487977_10648</name>
</gene>
<accession>A0A1H9H4R4</accession>
<dbReference type="AlphaFoldDB" id="A0A1H9H4R4"/>
<dbReference type="CDD" id="cd07563">
    <property type="entry name" value="Peptidase_S41_IRBP"/>
    <property type="match status" value="1"/>
</dbReference>
<dbReference type="Gene3D" id="3.30.750.44">
    <property type="match status" value="1"/>
</dbReference>
<dbReference type="RefSeq" id="WP_074644057.1">
    <property type="nucleotide sequence ID" value="NZ_FOFU01000006.1"/>
</dbReference>
<sequence>MRKNNFISIVVFLLISMILLQGCSFFYGETPDLTYNEMFDSLWKDYDETYALFEVRGVDWDEQYKKCKPLVSDNMTDKEFFEVLKKLLYPLKDSHVYVKTPFGSLNSGEDNSTIDNFSLTEVCNQYIENPKKCGNKIITYGTLKTDDTVGYIHIAAFSSGQTGINQKQDWAGEIDTALEELKNTRCMILDVRGNRGGLTGNVTRISGRFCSENKVYAVSRTRNGTGKNDFGPGVELEIKKNGSWQYTKPVILLTNAQTMSAGEEFSMAMTSQPHVIQVGNHTCGVFSLALERCLVNGWKYAVSVQKVTDPDGKTPEGKGIVPAPENLILNLSAAEDLQMQKAIELCN</sequence>
<dbReference type="InterPro" id="IPR029045">
    <property type="entry name" value="ClpP/crotonase-like_dom_sf"/>
</dbReference>
<dbReference type="InterPro" id="IPR005151">
    <property type="entry name" value="Tail-specific_protease"/>
</dbReference>
<dbReference type="GO" id="GO:0006508">
    <property type="term" value="P:proteolysis"/>
    <property type="evidence" value="ECO:0007669"/>
    <property type="project" value="UniProtKB-KW"/>
</dbReference>
<dbReference type="SMART" id="SM00245">
    <property type="entry name" value="TSPc"/>
    <property type="match status" value="1"/>
</dbReference>
<dbReference type="EMBL" id="FOFU01000006">
    <property type="protein sequence ID" value="SEQ57312.1"/>
    <property type="molecule type" value="Genomic_DNA"/>
</dbReference>
<feature type="domain" description="Tail specific protease" evidence="1">
    <location>
        <begin position="111"/>
        <end position="327"/>
    </location>
</feature>
<dbReference type="Pfam" id="PF14684">
    <property type="entry name" value="Tricorn_C1"/>
    <property type="match status" value="1"/>
</dbReference>
<dbReference type="PROSITE" id="PS51257">
    <property type="entry name" value="PROKAR_LIPOPROTEIN"/>
    <property type="match status" value="1"/>
</dbReference>
<evidence type="ECO:0000259" key="1">
    <source>
        <dbReference type="SMART" id="SM00245"/>
    </source>
</evidence>
<keyword evidence="3" id="KW-1185">Reference proteome</keyword>
<dbReference type="SUPFAM" id="SSF52096">
    <property type="entry name" value="ClpP/crotonase"/>
    <property type="match status" value="1"/>
</dbReference>
<evidence type="ECO:0000313" key="3">
    <source>
        <dbReference type="Proteomes" id="UP000182360"/>
    </source>
</evidence>
<dbReference type="OrthoDB" id="6397760at2"/>
<dbReference type="Gene3D" id="3.90.226.10">
    <property type="entry name" value="2-enoyl-CoA Hydratase, Chain A, domain 1"/>
    <property type="match status" value="1"/>
</dbReference>
<dbReference type="GO" id="GO:0008236">
    <property type="term" value="F:serine-type peptidase activity"/>
    <property type="evidence" value="ECO:0007669"/>
    <property type="project" value="InterPro"/>
</dbReference>